<dbReference type="PANTHER" id="PTHR43124:SF10">
    <property type="entry name" value="PURINE EFFLUX PUMP PBUE"/>
    <property type="match status" value="1"/>
</dbReference>
<feature type="transmembrane region" description="Helical" evidence="6">
    <location>
        <begin position="271"/>
        <end position="293"/>
    </location>
</feature>
<dbReference type="Gene3D" id="1.20.1250.20">
    <property type="entry name" value="MFS general substrate transporter like domains"/>
    <property type="match status" value="1"/>
</dbReference>
<gene>
    <name evidence="8" type="ORF">YH63_015020</name>
</gene>
<evidence type="ECO:0000256" key="4">
    <source>
        <dbReference type="ARBA" id="ARBA00022989"/>
    </source>
</evidence>
<evidence type="ECO:0000313" key="8">
    <source>
        <dbReference type="EMBL" id="TKT72632.1"/>
    </source>
</evidence>
<dbReference type="CDD" id="cd17324">
    <property type="entry name" value="MFS_NepI_like"/>
    <property type="match status" value="1"/>
</dbReference>
<name>A0A4U6BQC0_9BRAD</name>
<feature type="transmembrane region" description="Helical" evidence="6">
    <location>
        <begin position="159"/>
        <end position="180"/>
    </location>
</feature>
<comment type="subcellular location">
    <subcellularLocation>
        <location evidence="1">Cell membrane</location>
        <topology evidence="1">Multi-pass membrane protein</topology>
    </subcellularLocation>
</comment>
<protein>
    <submittedName>
        <fullName evidence="8">MFS transporter</fullName>
    </submittedName>
</protein>
<keyword evidence="9" id="KW-1185">Reference proteome</keyword>
<feature type="domain" description="Major facilitator superfamily (MFS) profile" evidence="7">
    <location>
        <begin position="5"/>
        <end position="376"/>
    </location>
</feature>
<evidence type="ECO:0000256" key="1">
    <source>
        <dbReference type="ARBA" id="ARBA00004651"/>
    </source>
</evidence>
<keyword evidence="5 6" id="KW-0472">Membrane</keyword>
<feature type="transmembrane region" description="Helical" evidence="6">
    <location>
        <begin position="236"/>
        <end position="259"/>
    </location>
</feature>
<dbReference type="GO" id="GO:0005886">
    <property type="term" value="C:plasma membrane"/>
    <property type="evidence" value="ECO:0007669"/>
    <property type="project" value="UniProtKB-SubCell"/>
</dbReference>
<dbReference type="AlphaFoldDB" id="A0A4U6BQC0"/>
<feature type="transmembrane region" description="Helical" evidence="6">
    <location>
        <begin position="70"/>
        <end position="90"/>
    </location>
</feature>
<evidence type="ECO:0000256" key="2">
    <source>
        <dbReference type="ARBA" id="ARBA00022475"/>
    </source>
</evidence>
<evidence type="ECO:0000313" key="9">
    <source>
        <dbReference type="Proteomes" id="UP000034832"/>
    </source>
</evidence>
<dbReference type="Proteomes" id="UP000034832">
    <property type="component" value="Unassembled WGS sequence"/>
</dbReference>
<feature type="transmembrane region" description="Helical" evidence="6">
    <location>
        <begin position="96"/>
        <end position="120"/>
    </location>
</feature>
<dbReference type="EMBL" id="LBIA02000001">
    <property type="protein sequence ID" value="TKT72632.1"/>
    <property type="molecule type" value="Genomic_DNA"/>
</dbReference>
<feature type="transmembrane region" description="Helical" evidence="6">
    <location>
        <begin position="352"/>
        <end position="373"/>
    </location>
</feature>
<keyword evidence="3 6" id="KW-0812">Transmembrane</keyword>
<dbReference type="InterPro" id="IPR036259">
    <property type="entry name" value="MFS_trans_sf"/>
</dbReference>
<dbReference type="OrthoDB" id="8136422at2"/>
<evidence type="ECO:0000256" key="3">
    <source>
        <dbReference type="ARBA" id="ARBA00022692"/>
    </source>
</evidence>
<feature type="transmembrane region" description="Helical" evidence="6">
    <location>
        <begin position="41"/>
        <end position="63"/>
    </location>
</feature>
<dbReference type="SUPFAM" id="SSF103473">
    <property type="entry name" value="MFS general substrate transporter"/>
    <property type="match status" value="1"/>
</dbReference>
<dbReference type="InterPro" id="IPR050189">
    <property type="entry name" value="MFS_Efflux_Transporters"/>
</dbReference>
<dbReference type="PROSITE" id="PS50850">
    <property type="entry name" value="MFS"/>
    <property type="match status" value="1"/>
</dbReference>
<feature type="transmembrane region" description="Helical" evidence="6">
    <location>
        <begin position="132"/>
        <end position="153"/>
    </location>
</feature>
<dbReference type="GO" id="GO:0022857">
    <property type="term" value="F:transmembrane transporter activity"/>
    <property type="evidence" value="ECO:0007669"/>
    <property type="project" value="InterPro"/>
</dbReference>
<dbReference type="PANTHER" id="PTHR43124">
    <property type="entry name" value="PURINE EFFLUX PUMP PBUE"/>
    <property type="match status" value="1"/>
</dbReference>
<dbReference type="InterPro" id="IPR011701">
    <property type="entry name" value="MFS"/>
</dbReference>
<feature type="transmembrane region" description="Helical" evidence="6">
    <location>
        <begin position="201"/>
        <end position="224"/>
    </location>
</feature>
<sequence length="376" mass="39527">MKRFAPTALMLGNFITGVSILAPAGMLPELSHEFGVSIHEAGLLITFGAIVLCICSPVSAWLTSRFDRRVLLSVTVAIMAAAQFASMIAPNYATLMAIRLVMLAVAALFTPQAAGVAAMMVPPERRGSTMSYVFLGWSLALAVGLPLVAYVASHIGWRVAYSGIGVIALLNLALLIWRIPGGLVGTPVNLSTWGDLARNPLIVLLLVITVLQTSGQFVVFTYLGPLFEKLGGNSQLAIIAFGIYGVMGFIGNVIASRVVDTWGAYRTSLTAIAMLLVGIAMWALGAGLVPVMLASMVPWGMAFSSANSMQQVRLAGAAPLFASATVSLNTSGLYVGQAIGSGIGGFLFSHEMYYAVGYVGVGFLVLALITVFLSRR</sequence>
<dbReference type="Pfam" id="PF07690">
    <property type="entry name" value="MFS_1"/>
    <property type="match status" value="1"/>
</dbReference>
<evidence type="ECO:0000256" key="6">
    <source>
        <dbReference type="SAM" id="Phobius"/>
    </source>
</evidence>
<dbReference type="InterPro" id="IPR020846">
    <property type="entry name" value="MFS_dom"/>
</dbReference>
<evidence type="ECO:0000256" key="5">
    <source>
        <dbReference type="ARBA" id="ARBA00023136"/>
    </source>
</evidence>
<keyword evidence="2" id="KW-1003">Cell membrane</keyword>
<comment type="caution">
    <text evidence="8">The sequence shown here is derived from an EMBL/GenBank/DDBJ whole genome shotgun (WGS) entry which is preliminary data.</text>
</comment>
<keyword evidence="4 6" id="KW-1133">Transmembrane helix</keyword>
<organism evidence="8 9">
    <name type="scientific">Afipia massiliensis</name>
    <dbReference type="NCBI Taxonomy" id="211460"/>
    <lineage>
        <taxon>Bacteria</taxon>
        <taxon>Pseudomonadati</taxon>
        <taxon>Pseudomonadota</taxon>
        <taxon>Alphaproteobacteria</taxon>
        <taxon>Hyphomicrobiales</taxon>
        <taxon>Nitrobacteraceae</taxon>
        <taxon>Afipia</taxon>
    </lineage>
</organism>
<dbReference type="STRING" id="211460.YH63_03995"/>
<accession>A0A4U6BQC0</accession>
<proteinExistence type="predicted"/>
<evidence type="ECO:0000259" key="7">
    <source>
        <dbReference type="PROSITE" id="PS50850"/>
    </source>
</evidence>
<reference evidence="8" key="1">
    <citation type="submission" date="2019-04" db="EMBL/GenBank/DDBJ databases">
        <title>Whole genome sequencing of cave bacteria.</title>
        <authorList>
            <person name="Gan H.M."/>
            <person name="Barton H."/>
            <person name="Savka M.A."/>
        </authorList>
    </citation>
    <scope>NUCLEOTIDE SEQUENCE [LARGE SCALE GENOMIC DNA]</scope>
    <source>
        <strain evidence="8">LC387</strain>
    </source>
</reference>